<comment type="caution">
    <text evidence="1">The sequence shown here is derived from an EMBL/GenBank/DDBJ whole genome shotgun (WGS) entry which is preliminary data.</text>
</comment>
<dbReference type="Proteomes" id="UP000789366">
    <property type="component" value="Unassembled WGS sequence"/>
</dbReference>
<dbReference type="EMBL" id="CAJVPW010010377">
    <property type="protein sequence ID" value="CAG8614655.1"/>
    <property type="molecule type" value="Genomic_DNA"/>
</dbReference>
<proteinExistence type="predicted"/>
<feature type="non-terminal residue" evidence="1">
    <location>
        <position position="1"/>
    </location>
</feature>
<protein>
    <submittedName>
        <fullName evidence="1">15197_t:CDS:1</fullName>
    </submittedName>
</protein>
<name>A0ACA9N2Z1_9GLOM</name>
<organism evidence="1 2">
    <name type="scientific">Cetraspora pellucida</name>
    <dbReference type="NCBI Taxonomy" id="1433469"/>
    <lineage>
        <taxon>Eukaryota</taxon>
        <taxon>Fungi</taxon>
        <taxon>Fungi incertae sedis</taxon>
        <taxon>Mucoromycota</taxon>
        <taxon>Glomeromycotina</taxon>
        <taxon>Glomeromycetes</taxon>
        <taxon>Diversisporales</taxon>
        <taxon>Gigasporaceae</taxon>
        <taxon>Cetraspora</taxon>
    </lineage>
</organism>
<gene>
    <name evidence="1" type="ORF">SPELUC_LOCUS7631</name>
</gene>
<evidence type="ECO:0000313" key="2">
    <source>
        <dbReference type="Proteomes" id="UP000789366"/>
    </source>
</evidence>
<keyword evidence="2" id="KW-1185">Reference proteome</keyword>
<reference evidence="1" key="1">
    <citation type="submission" date="2021-06" db="EMBL/GenBank/DDBJ databases">
        <authorList>
            <person name="Kallberg Y."/>
            <person name="Tangrot J."/>
            <person name="Rosling A."/>
        </authorList>
    </citation>
    <scope>NUCLEOTIDE SEQUENCE</scope>
    <source>
        <strain evidence="1">28 12/20/2015</strain>
    </source>
</reference>
<accession>A0ACA9N2Z1</accession>
<evidence type="ECO:0000313" key="1">
    <source>
        <dbReference type="EMBL" id="CAG8614655.1"/>
    </source>
</evidence>
<sequence>DGLKLIKKIDEVNKQLNEFKKVNKQLDDKIDEYFVKEFYKFDENMIDINDKIVKKTNKVTEDET</sequence>